<feature type="domain" description="AB hydrolase-1" evidence="1">
    <location>
        <begin position="53"/>
        <end position="315"/>
    </location>
</feature>
<evidence type="ECO:0000313" key="2">
    <source>
        <dbReference type="EMBL" id="KAG6752434.1"/>
    </source>
</evidence>
<keyword evidence="3" id="KW-1185">Reference proteome</keyword>
<dbReference type="PANTHER" id="PTHR43329">
    <property type="entry name" value="EPOXIDE HYDROLASE"/>
    <property type="match status" value="1"/>
</dbReference>
<evidence type="ECO:0000313" key="3">
    <source>
        <dbReference type="Proteomes" id="UP000886885"/>
    </source>
</evidence>
<dbReference type="EMBL" id="JAAWWB010000025">
    <property type="protein sequence ID" value="KAG6752434.1"/>
    <property type="molecule type" value="Genomic_DNA"/>
</dbReference>
<protein>
    <recommendedName>
        <fullName evidence="1">AB hydrolase-1 domain-containing protein</fullName>
    </recommendedName>
</protein>
<evidence type="ECO:0000259" key="1">
    <source>
        <dbReference type="Pfam" id="PF00561"/>
    </source>
</evidence>
<organism evidence="2 3">
    <name type="scientific">Populus tomentosa</name>
    <name type="common">Chinese white poplar</name>
    <dbReference type="NCBI Taxonomy" id="118781"/>
    <lineage>
        <taxon>Eukaryota</taxon>
        <taxon>Viridiplantae</taxon>
        <taxon>Streptophyta</taxon>
        <taxon>Embryophyta</taxon>
        <taxon>Tracheophyta</taxon>
        <taxon>Spermatophyta</taxon>
        <taxon>Magnoliopsida</taxon>
        <taxon>eudicotyledons</taxon>
        <taxon>Gunneridae</taxon>
        <taxon>Pentapetalae</taxon>
        <taxon>rosids</taxon>
        <taxon>fabids</taxon>
        <taxon>Malpighiales</taxon>
        <taxon>Salicaceae</taxon>
        <taxon>Saliceae</taxon>
        <taxon>Populus</taxon>
    </lineage>
</organism>
<accession>A0A8X8CET1</accession>
<dbReference type="OrthoDB" id="7130006at2759"/>
<dbReference type="Proteomes" id="UP000886885">
    <property type="component" value="Chromosome 13A"/>
</dbReference>
<dbReference type="InterPro" id="IPR000073">
    <property type="entry name" value="AB_hydrolase_1"/>
</dbReference>
<sequence>MELIKHTLVEVRGLKLHVAEIGTGISQIPDVSSHIVTYFFMADHVHLLTGPKVVLFLHGFPEIWYTWRYQMKAVAAAGYRAIAIDFRGYGLSEQPAEPEKGNFMDLVDDVVALLDTCGINRVIRVFLIGKDFGSITAYLVAVVHPERVSGLVSLGIPFLLPGPNCIRNDLMPPGFYITRWQEPGRAEADFGRLDVKTVVRNVYILFSGTEPPTARDDQEIMDLADPSTPLPPWFSEEDLAAYASLYEKSGFRFALQVPYRSLGIDCGITNPKVTAPTLLINGQKDYLLKFAGMEDYTKSEQLKHFVPDLDNVFLDEGNHFVHENLPKQVNELIITFLTKHCN</sequence>
<dbReference type="AlphaFoldDB" id="A0A8X8CET1"/>
<reference evidence="2" key="1">
    <citation type="journal article" date="2020" name="bioRxiv">
        <title>Hybrid origin of Populus tomentosa Carr. identified through genome sequencing and phylogenomic analysis.</title>
        <authorList>
            <person name="An X."/>
            <person name="Gao K."/>
            <person name="Chen Z."/>
            <person name="Li J."/>
            <person name="Yang X."/>
            <person name="Yang X."/>
            <person name="Zhou J."/>
            <person name="Guo T."/>
            <person name="Zhao T."/>
            <person name="Huang S."/>
            <person name="Miao D."/>
            <person name="Khan W.U."/>
            <person name="Rao P."/>
            <person name="Ye M."/>
            <person name="Lei B."/>
            <person name="Liao W."/>
            <person name="Wang J."/>
            <person name="Ji L."/>
            <person name="Li Y."/>
            <person name="Guo B."/>
            <person name="Mustafa N.S."/>
            <person name="Li S."/>
            <person name="Yun Q."/>
            <person name="Keller S.R."/>
            <person name="Mao J."/>
            <person name="Zhang R."/>
            <person name="Strauss S.H."/>
        </authorList>
    </citation>
    <scope>NUCLEOTIDE SEQUENCE</scope>
    <source>
        <strain evidence="2">GM15</strain>
        <tissue evidence="2">Leaf</tissue>
    </source>
</reference>
<dbReference type="Pfam" id="PF00561">
    <property type="entry name" value="Abhydrolase_1"/>
    <property type="match status" value="1"/>
</dbReference>
<proteinExistence type="predicted"/>
<comment type="caution">
    <text evidence="2">The sequence shown here is derived from an EMBL/GenBank/DDBJ whole genome shotgun (WGS) entry which is preliminary data.</text>
</comment>
<gene>
    <name evidence="2" type="ORF">POTOM_044662</name>
</gene>
<name>A0A8X8CET1_POPTO</name>